<keyword evidence="1" id="KW-0723">Serine/threonine-protein kinase</keyword>
<dbReference type="GO" id="GO:0004674">
    <property type="term" value="F:protein serine/threonine kinase activity"/>
    <property type="evidence" value="ECO:0007669"/>
    <property type="project" value="UniProtKB-KW"/>
</dbReference>
<dbReference type="GO" id="GO:0005524">
    <property type="term" value="F:ATP binding"/>
    <property type="evidence" value="ECO:0007669"/>
    <property type="project" value="UniProtKB-UniRule"/>
</dbReference>
<feature type="compositionally biased region" description="Polar residues" evidence="8">
    <location>
        <begin position="341"/>
        <end position="357"/>
    </location>
</feature>
<feature type="compositionally biased region" description="Low complexity" evidence="8">
    <location>
        <begin position="358"/>
        <end position="373"/>
    </location>
</feature>
<dbReference type="InterPro" id="IPR008271">
    <property type="entry name" value="Ser/Thr_kinase_AS"/>
</dbReference>
<evidence type="ECO:0000256" key="6">
    <source>
        <dbReference type="PROSITE-ProRule" id="PRU10141"/>
    </source>
</evidence>
<feature type="binding site" evidence="6">
    <location>
        <position position="763"/>
    </location>
    <ligand>
        <name>ATP</name>
        <dbReference type="ChEBI" id="CHEBI:30616"/>
    </ligand>
</feature>
<accession>A0A813Y627</accession>
<dbReference type="PANTHER" id="PTHR22974:SF23">
    <property type="entry name" value="TOUSLED-LIKE KINASE, ISOFORM G"/>
    <property type="match status" value="1"/>
</dbReference>
<dbReference type="GO" id="GO:0035556">
    <property type="term" value="P:intracellular signal transduction"/>
    <property type="evidence" value="ECO:0007669"/>
    <property type="project" value="TreeGrafter"/>
</dbReference>
<evidence type="ECO:0000256" key="7">
    <source>
        <dbReference type="SAM" id="Coils"/>
    </source>
</evidence>
<feature type="coiled-coil region" evidence="7">
    <location>
        <begin position="685"/>
        <end position="719"/>
    </location>
</feature>
<dbReference type="PANTHER" id="PTHR22974">
    <property type="entry name" value="MIXED LINEAGE PROTEIN KINASE"/>
    <property type="match status" value="1"/>
</dbReference>
<proteinExistence type="predicted"/>
<evidence type="ECO:0000256" key="4">
    <source>
        <dbReference type="ARBA" id="ARBA00022777"/>
    </source>
</evidence>
<keyword evidence="5 6" id="KW-0067">ATP-binding</keyword>
<reference evidence="10" key="1">
    <citation type="submission" date="2021-02" db="EMBL/GenBank/DDBJ databases">
        <authorList>
            <person name="Nowell W R."/>
        </authorList>
    </citation>
    <scope>NUCLEOTIDE SEQUENCE</scope>
</reference>
<dbReference type="PROSITE" id="PS50011">
    <property type="entry name" value="PROTEIN_KINASE_DOM"/>
    <property type="match status" value="1"/>
</dbReference>
<evidence type="ECO:0000313" key="12">
    <source>
        <dbReference type="Proteomes" id="UP000663829"/>
    </source>
</evidence>
<comment type="caution">
    <text evidence="10">The sequence shown here is derived from an EMBL/GenBank/DDBJ whole genome shotgun (WGS) entry which is preliminary data.</text>
</comment>
<dbReference type="FunFam" id="1.10.510.10:FF:000698">
    <property type="entry name" value="Serine/threonine-protein kinase tousled-like 1"/>
    <property type="match status" value="1"/>
</dbReference>
<keyword evidence="3 6" id="KW-0547">Nucleotide-binding</keyword>
<sequence length="1033" mass="116070">MVLIDSSSNVMNSSSINHQPHQYISYPLLFTQANKIVSSSTQQSNIFLQYRYPSSDTINTTISTVLPSSLIKIDSSTSDYQQLFKNCLFSSRNSNQFYLSPTTVSQTFINNNNSIVNNNCQIKSPININNDIPGGANFIQYQSRNKRSTSSNSTSSSNSAYLNQIGTTLTSSKSSHYSPIILQHQLSSSSPIPFHHFIPSQSHLIAPPQSMSSGGFVTVQPSQLQQNNSSSSSSNSGIMAANPTPPSPINNLLTSFQSTVQQTSSPIQQRTPRKRKQTTILAEIAAKEPCLSSPTTNSLKKNLSTITQMVPPPPPPPPPLPITKKISDFFGPSRSIRSSSDNPSTVNIQNSKIQPGDQQSQSISHSIEQNSNNLFSSTSDSHLVGKYHHSYILNSTTTSVSNSKLVQTDSLSSQSSLPSSTVINNISVSPAEDKHHQQTIIQLQQSLDDLKKQKTDAQKEYETCQATIKKCLLMTKSLLIEKSTLEKKQARQKAMENRLRLGQFVTQRQGTSFVENWIDGCAFLELNKQQEQLQRTREELDKQRRLLAKKKNALQAQQDEQLNDSATTTTTTMTRAKRGAKPPVKSTPLSTNHCQHQKQYQGAAIVNSVQSISLINTMNNGPLNNQQPSQTASDNSNESNVFCLPCSNCAGDPNTNSNSSTSSSSSQTFTLNEWYEQDEILRLRQLTLKKEEVELQQDLEKLDRERNLHIRELKRLHNEDHSRFNLHQILNERYLLLILVGKGGFSEVHRAFDLKEQRYVACKIHQLNKEWKDEKKVNYIKHALREYNIHKHLEHNRIVKLFDVFEIDTNSFCTVLEYCHGNDLDFFLKQNKTIPEKEARSIIMQIVNGLKYLNIEIKPPVIHYDLKPGNVLLGSGEKSGEIKLTDFGLSKQMHEDSYDDVDGMDLTSQGAGTYWYLPPEVFVQGPNPPKISSKVDVWSVGCIFYQCLYGKKPYGHNLSQAAILDQQTILNAKEVVFPNRPQVSNEAKLFIKRCLTYSVKDRPDVLQLTEDEYLKSYPKRTTSTSSSLLFCPK</sequence>
<evidence type="ECO:0000256" key="2">
    <source>
        <dbReference type="ARBA" id="ARBA00022679"/>
    </source>
</evidence>
<evidence type="ECO:0000313" key="10">
    <source>
        <dbReference type="EMBL" id="CAF0876853.1"/>
    </source>
</evidence>
<keyword evidence="2" id="KW-0808">Transferase</keyword>
<dbReference type="Proteomes" id="UP000681722">
    <property type="component" value="Unassembled WGS sequence"/>
</dbReference>
<dbReference type="Gene3D" id="3.30.200.20">
    <property type="entry name" value="Phosphorylase Kinase, domain 1"/>
    <property type="match status" value="1"/>
</dbReference>
<feature type="region of interest" description="Disordered" evidence="8">
    <location>
        <begin position="553"/>
        <end position="591"/>
    </location>
</feature>
<dbReference type="SMART" id="SM00220">
    <property type="entry name" value="S_TKc"/>
    <property type="match status" value="1"/>
</dbReference>
<gene>
    <name evidence="10" type="ORF">GPM918_LOCUS7397</name>
    <name evidence="11" type="ORF">SRO942_LOCUS7397</name>
</gene>
<dbReference type="Pfam" id="PF00069">
    <property type="entry name" value="Pkinase"/>
    <property type="match status" value="1"/>
</dbReference>
<dbReference type="Proteomes" id="UP000663829">
    <property type="component" value="Unassembled WGS sequence"/>
</dbReference>
<dbReference type="PROSITE" id="PS00107">
    <property type="entry name" value="PROTEIN_KINASE_ATP"/>
    <property type="match status" value="1"/>
</dbReference>
<evidence type="ECO:0000313" key="11">
    <source>
        <dbReference type="EMBL" id="CAF3663629.1"/>
    </source>
</evidence>
<dbReference type="InterPro" id="IPR017441">
    <property type="entry name" value="Protein_kinase_ATP_BS"/>
</dbReference>
<feature type="domain" description="Protein kinase" evidence="9">
    <location>
        <begin position="734"/>
        <end position="1014"/>
    </location>
</feature>
<dbReference type="GO" id="GO:0005634">
    <property type="term" value="C:nucleus"/>
    <property type="evidence" value="ECO:0007669"/>
    <property type="project" value="TreeGrafter"/>
</dbReference>
<keyword evidence="7" id="KW-0175">Coiled coil</keyword>
<dbReference type="PROSITE" id="PS00108">
    <property type="entry name" value="PROTEIN_KINASE_ST"/>
    <property type="match status" value="1"/>
</dbReference>
<evidence type="ECO:0000256" key="1">
    <source>
        <dbReference type="ARBA" id="ARBA00022527"/>
    </source>
</evidence>
<dbReference type="InterPro" id="IPR000719">
    <property type="entry name" value="Prot_kinase_dom"/>
</dbReference>
<dbReference type="OrthoDB" id="346907at2759"/>
<dbReference type="InterPro" id="IPR011009">
    <property type="entry name" value="Kinase-like_dom_sf"/>
</dbReference>
<dbReference type="AlphaFoldDB" id="A0A813Y627"/>
<feature type="region of interest" description="Disordered" evidence="8">
    <location>
        <begin position="328"/>
        <end position="374"/>
    </location>
</feature>
<evidence type="ECO:0000256" key="5">
    <source>
        <dbReference type="ARBA" id="ARBA00022840"/>
    </source>
</evidence>
<dbReference type="EMBL" id="CAJOBC010001209">
    <property type="protein sequence ID" value="CAF3663629.1"/>
    <property type="molecule type" value="Genomic_DNA"/>
</dbReference>
<evidence type="ECO:0000259" key="9">
    <source>
        <dbReference type="PROSITE" id="PS50011"/>
    </source>
</evidence>
<protein>
    <recommendedName>
        <fullName evidence="9">Protein kinase domain-containing protein</fullName>
    </recommendedName>
</protein>
<feature type="region of interest" description="Disordered" evidence="8">
    <location>
        <begin position="221"/>
        <end position="251"/>
    </location>
</feature>
<feature type="compositionally biased region" description="Low complexity" evidence="8">
    <location>
        <begin position="222"/>
        <end position="236"/>
    </location>
</feature>
<keyword evidence="12" id="KW-1185">Reference proteome</keyword>
<evidence type="ECO:0000256" key="3">
    <source>
        <dbReference type="ARBA" id="ARBA00022741"/>
    </source>
</evidence>
<dbReference type="EMBL" id="CAJNOQ010001209">
    <property type="protein sequence ID" value="CAF0876853.1"/>
    <property type="molecule type" value="Genomic_DNA"/>
</dbReference>
<feature type="coiled-coil region" evidence="7">
    <location>
        <begin position="440"/>
        <end position="467"/>
    </location>
</feature>
<keyword evidence="4" id="KW-0418">Kinase</keyword>
<dbReference type="CDD" id="cd13990">
    <property type="entry name" value="STKc_TLK"/>
    <property type="match status" value="1"/>
</dbReference>
<dbReference type="Gene3D" id="1.10.510.10">
    <property type="entry name" value="Transferase(Phosphotransferase) domain 1"/>
    <property type="match status" value="1"/>
</dbReference>
<name>A0A813Y627_9BILA</name>
<evidence type="ECO:0000256" key="8">
    <source>
        <dbReference type="SAM" id="MobiDB-lite"/>
    </source>
</evidence>
<dbReference type="SUPFAM" id="SSF56112">
    <property type="entry name" value="Protein kinase-like (PK-like)"/>
    <property type="match status" value="1"/>
</dbReference>
<dbReference type="GO" id="GO:0007059">
    <property type="term" value="P:chromosome segregation"/>
    <property type="evidence" value="ECO:0007669"/>
    <property type="project" value="TreeGrafter"/>
</dbReference>
<organism evidence="10 12">
    <name type="scientific">Didymodactylos carnosus</name>
    <dbReference type="NCBI Taxonomy" id="1234261"/>
    <lineage>
        <taxon>Eukaryota</taxon>
        <taxon>Metazoa</taxon>
        <taxon>Spiralia</taxon>
        <taxon>Gnathifera</taxon>
        <taxon>Rotifera</taxon>
        <taxon>Eurotatoria</taxon>
        <taxon>Bdelloidea</taxon>
        <taxon>Philodinida</taxon>
        <taxon>Philodinidae</taxon>
        <taxon>Didymodactylos</taxon>
    </lineage>
</organism>
<feature type="compositionally biased region" description="Polar residues" evidence="8">
    <location>
        <begin position="554"/>
        <end position="566"/>
    </location>
</feature>